<dbReference type="EMBL" id="BAAATD010000011">
    <property type="protein sequence ID" value="GAA2623872.1"/>
    <property type="molecule type" value="Genomic_DNA"/>
</dbReference>
<name>A0ABP6CNH0_9ACTN</name>
<feature type="compositionally biased region" description="Polar residues" evidence="1">
    <location>
        <begin position="1"/>
        <end position="12"/>
    </location>
</feature>
<sequence>MLSVAASSSQNEGPEMPRNEMTSAATAGISGTVNLPVKRRRTEVKRRRSMTAAGSEAAVAAPAEPPVIRFSIGA</sequence>
<evidence type="ECO:0000256" key="1">
    <source>
        <dbReference type="SAM" id="MobiDB-lite"/>
    </source>
</evidence>
<feature type="region of interest" description="Disordered" evidence="1">
    <location>
        <begin position="1"/>
        <end position="61"/>
    </location>
</feature>
<protein>
    <submittedName>
        <fullName evidence="2">Uncharacterized protein</fullName>
    </submittedName>
</protein>
<evidence type="ECO:0000313" key="3">
    <source>
        <dbReference type="Proteomes" id="UP001501509"/>
    </source>
</evidence>
<organism evidence="2 3">
    <name type="scientific">Actinomadura fulvescens</name>
    <dbReference type="NCBI Taxonomy" id="46160"/>
    <lineage>
        <taxon>Bacteria</taxon>
        <taxon>Bacillati</taxon>
        <taxon>Actinomycetota</taxon>
        <taxon>Actinomycetes</taxon>
        <taxon>Streptosporangiales</taxon>
        <taxon>Thermomonosporaceae</taxon>
        <taxon>Actinomadura</taxon>
    </lineage>
</organism>
<comment type="caution">
    <text evidence="2">The sequence shown here is derived from an EMBL/GenBank/DDBJ whole genome shotgun (WGS) entry which is preliminary data.</text>
</comment>
<reference evidence="3" key="1">
    <citation type="journal article" date="2019" name="Int. J. Syst. Evol. Microbiol.">
        <title>The Global Catalogue of Microorganisms (GCM) 10K type strain sequencing project: providing services to taxonomists for standard genome sequencing and annotation.</title>
        <authorList>
            <consortium name="The Broad Institute Genomics Platform"/>
            <consortium name="The Broad Institute Genome Sequencing Center for Infectious Disease"/>
            <person name="Wu L."/>
            <person name="Ma J."/>
        </authorList>
    </citation>
    <scope>NUCLEOTIDE SEQUENCE [LARGE SCALE GENOMIC DNA]</scope>
    <source>
        <strain evidence="3">JCM 6833</strain>
    </source>
</reference>
<evidence type="ECO:0000313" key="2">
    <source>
        <dbReference type="EMBL" id="GAA2623872.1"/>
    </source>
</evidence>
<keyword evidence="3" id="KW-1185">Reference proteome</keyword>
<feature type="compositionally biased region" description="Low complexity" evidence="1">
    <location>
        <begin position="52"/>
        <end position="61"/>
    </location>
</feature>
<feature type="compositionally biased region" description="Polar residues" evidence="1">
    <location>
        <begin position="20"/>
        <end position="33"/>
    </location>
</feature>
<accession>A0ABP6CNH0</accession>
<gene>
    <name evidence="2" type="ORF">GCM10010411_70200</name>
</gene>
<dbReference type="Proteomes" id="UP001501509">
    <property type="component" value="Unassembled WGS sequence"/>
</dbReference>
<feature type="compositionally biased region" description="Basic residues" evidence="1">
    <location>
        <begin position="37"/>
        <end position="49"/>
    </location>
</feature>
<proteinExistence type="predicted"/>